<comment type="caution">
    <text evidence="1">The sequence shown here is derived from an EMBL/GenBank/DDBJ whole genome shotgun (WGS) entry which is preliminary data.</text>
</comment>
<organism evidence="1 2">
    <name type="scientific">Tachysurus vachellii</name>
    <name type="common">Darkbarbel catfish</name>
    <name type="synonym">Pelteobagrus vachellii</name>
    <dbReference type="NCBI Taxonomy" id="175792"/>
    <lineage>
        <taxon>Eukaryota</taxon>
        <taxon>Metazoa</taxon>
        <taxon>Chordata</taxon>
        <taxon>Craniata</taxon>
        <taxon>Vertebrata</taxon>
        <taxon>Euteleostomi</taxon>
        <taxon>Actinopterygii</taxon>
        <taxon>Neopterygii</taxon>
        <taxon>Teleostei</taxon>
        <taxon>Ostariophysi</taxon>
        <taxon>Siluriformes</taxon>
        <taxon>Bagridae</taxon>
        <taxon>Tachysurus</taxon>
    </lineage>
</organism>
<keyword evidence="2" id="KW-1185">Reference proteome</keyword>
<protein>
    <submittedName>
        <fullName evidence="1">Uncharacterized protein</fullName>
    </submittedName>
</protein>
<gene>
    <name evidence="1" type="ORF">Q7C36_014192</name>
</gene>
<dbReference type="AlphaFoldDB" id="A0AA88SGX4"/>
<reference evidence="1" key="1">
    <citation type="submission" date="2023-08" db="EMBL/GenBank/DDBJ databases">
        <title>Pelteobagrus vachellii genome.</title>
        <authorList>
            <person name="Liu H."/>
        </authorList>
    </citation>
    <scope>NUCLEOTIDE SEQUENCE</scope>
    <source>
        <strain evidence="1">PRFRI_2022a</strain>
        <tissue evidence="1">Muscle</tissue>
    </source>
</reference>
<evidence type="ECO:0000313" key="1">
    <source>
        <dbReference type="EMBL" id="KAK2836323.1"/>
    </source>
</evidence>
<proteinExistence type="predicted"/>
<sequence>MVELRNELQPTVCSPDPWEPVLSQSPLPLGWRPLSPGSGFTQQETDWGFRHHAAVKESIEWRQEGCVKSGGGASCKSSSYCPYCFYFEHNPKETQEHMKLHRAQDRTRDLDPVFIIEIKV</sequence>
<dbReference type="EMBL" id="JAVHJS010000014">
    <property type="protein sequence ID" value="KAK2836323.1"/>
    <property type="molecule type" value="Genomic_DNA"/>
</dbReference>
<accession>A0AA88SGX4</accession>
<dbReference type="Proteomes" id="UP001187315">
    <property type="component" value="Unassembled WGS sequence"/>
</dbReference>
<evidence type="ECO:0000313" key="2">
    <source>
        <dbReference type="Proteomes" id="UP001187315"/>
    </source>
</evidence>
<name>A0AA88SGX4_TACVA</name>